<dbReference type="Proteomes" id="UP001056429">
    <property type="component" value="Unassembled WGS sequence"/>
</dbReference>
<dbReference type="InterPro" id="IPR014756">
    <property type="entry name" value="Ig_E-set"/>
</dbReference>
<dbReference type="AlphaFoldDB" id="A0A9J6NYD6"/>
<feature type="domain" description="Glycosyl hydrolase family 13 catalytic" evidence="4">
    <location>
        <begin position="134"/>
        <end position="491"/>
    </location>
</feature>
<comment type="caution">
    <text evidence="5">The sequence shown here is derived from an EMBL/GenBank/DDBJ whole genome shotgun (WGS) entry which is preliminary data.</text>
</comment>
<protein>
    <submittedName>
        <fullName evidence="5">Alpha-glycosidase</fullName>
    </submittedName>
</protein>
<comment type="similarity">
    <text evidence="1">Belongs to the glycosyl hydrolase 13 family.</text>
</comment>
<dbReference type="PANTHER" id="PTHR10357">
    <property type="entry name" value="ALPHA-AMYLASE FAMILY MEMBER"/>
    <property type="match status" value="1"/>
</dbReference>
<dbReference type="Gene3D" id="3.20.20.80">
    <property type="entry name" value="Glycosidases"/>
    <property type="match status" value="1"/>
</dbReference>
<evidence type="ECO:0000256" key="1">
    <source>
        <dbReference type="ARBA" id="ARBA00008061"/>
    </source>
</evidence>
<dbReference type="InterPro" id="IPR045857">
    <property type="entry name" value="O16G_dom_2"/>
</dbReference>
<sequence length="571" mass="67762">MNKHAIYHIADVPYAYGVEKDVLKVRIRVAHDEIDKCEVFFKDRYNGEDEYQVKEIEKRFVTDMFDYFEGEIKLPSRKFKYNFKLTGCNREVLYFSERGSAKELNKEGGFQFPYICNADMYKSPDWLKEGVVYQIFPDRFCNGDKNNDPENVLPWGEPVTTQTMFGGDIQGVINKIDYLDDLGVDIIYFTPVFESTTNHKYNTRDYYKIDPQFGTVETVKELVKRCHEKNIKVLFDAVFNHSGRDFFAFEDVIKNGEKSKYKDWFFIHNFPVDIEKINYDTFADNVSEMPKLNTENPEAVEYLLDVAEYWIKEVGIDGWRLDVCNEVDHKFWREFNKRVKKTNPEAIIIGEIMHESSQWLRGDQMDGIMQYPFRELVMDFFAKRQISSQEFIRGLVQNRVLYMDQINRNQFNLLDSHDTERYLTTCKEDINRLKHTMVFQYSYIGVPYIYYGGEVGMVGEGDPDCRRCMIWEEEKQNKEVLDLYKKLNRIRKDNKVLVYGEFECLYADDNVLITRMYDDKDSVVTILNNNEEKKSIQCNKLNGKYFDMLTEKEIQFDGTIELDSNEMFMIK</sequence>
<dbReference type="InterPro" id="IPR017853">
    <property type="entry name" value="GH"/>
</dbReference>
<dbReference type="GO" id="GO:0004553">
    <property type="term" value="F:hydrolase activity, hydrolyzing O-glycosyl compounds"/>
    <property type="evidence" value="ECO:0007669"/>
    <property type="project" value="InterPro"/>
</dbReference>
<dbReference type="Pfam" id="PF02903">
    <property type="entry name" value="Alpha-amylase_N"/>
    <property type="match status" value="1"/>
</dbReference>
<dbReference type="Pfam" id="PF00128">
    <property type="entry name" value="Alpha-amylase"/>
    <property type="match status" value="1"/>
</dbReference>
<dbReference type="Gene3D" id="3.90.400.10">
    <property type="entry name" value="Oligo-1,6-glucosidase, Domain 2"/>
    <property type="match status" value="1"/>
</dbReference>
<accession>A0A9J6NYD6</accession>
<reference evidence="5" key="2">
    <citation type="submission" date="2021-04" db="EMBL/GenBank/DDBJ databases">
        <authorList>
            <person name="Dong X."/>
        </authorList>
    </citation>
    <scope>NUCLEOTIDE SEQUENCE</scope>
    <source>
        <strain evidence="5">ZWT</strain>
    </source>
</reference>
<evidence type="ECO:0000313" key="6">
    <source>
        <dbReference type="Proteomes" id="UP001056429"/>
    </source>
</evidence>
<evidence type="ECO:0000259" key="4">
    <source>
        <dbReference type="SMART" id="SM00642"/>
    </source>
</evidence>
<organism evidence="5 6">
    <name type="scientific">Oceanirhabdus seepicola</name>
    <dbReference type="NCBI Taxonomy" id="2828781"/>
    <lineage>
        <taxon>Bacteria</taxon>
        <taxon>Bacillati</taxon>
        <taxon>Bacillota</taxon>
        <taxon>Clostridia</taxon>
        <taxon>Eubacteriales</taxon>
        <taxon>Clostridiaceae</taxon>
        <taxon>Oceanirhabdus</taxon>
    </lineage>
</organism>
<dbReference type="PANTHER" id="PTHR10357:SF210">
    <property type="entry name" value="MALTODEXTRIN GLUCOSIDASE"/>
    <property type="match status" value="1"/>
</dbReference>
<dbReference type="InterPro" id="IPR013783">
    <property type="entry name" value="Ig-like_fold"/>
</dbReference>
<keyword evidence="6" id="KW-1185">Reference proteome</keyword>
<reference evidence="5" key="1">
    <citation type="journal article" date="2021" name="mSystems">
        <title>Bacteria and Archaea Synergistically Convert Glycine Betaine to Biogenic Methane in the Formosa Cold Seep of the South China Sea.</title>
        <authorList>
            <person name="Li L."/>
            <person name="Zhang W."/>
            <person name="Zhang S."/>
            <person name="Song L."/>
            <person name="Sun Q."/>
            <person name="Zhang H."/>
            <person name="Xiang H."/>
            <person name="Dong X."/>
        </authorList>
    </citation>
    <scope>NUCLEOTIDE SEQUENCE</scope>
    <source>
        <strain evidence="5">ZWT</strain>
    </source>
</reference>
<dbReference type="InterPro" id="IPR006047">
    <property type="entry name" value="GH13_cat_dom"/>
</dbReference>
<dbReference type="InterPro" id="IPR004185">
    <property type="entry name" value="Glyco_hydro_13_lg-like_dom"/>
</dbReference>
<dbReference type="GO" id="GO:0005975">
    <property type="term" value="P:carbohydrate metabolic process"/>
    <property type="evidence" value="ECO:0007669"/>
    <property type="project" value="InterPro"/>
</dbReference>
<dbReference type="EMBL" id="JAGSOJ010000001">
    <property type="protein sequence ID" value="MCM1988152.1"/>
    <property type="molecule type" value="Genomic_DNA"/>
</dbReference>
<gene>
    <name evidence="5" type="ORF">KDK92_00255</name>
</gene>
<keyword evidence="2" id="KW-0378">Hydrolase</keyword>
<dbReference type="Gene3D" id="2.60.40.10">
    <property type="entry name" value="Immunoglobulins"/>
    <property type="match status" value="1"/>
</dbReference>
<dbReference type="CDD" id="cd11338">
    <property type="entry name" value="AmyAc_CMD"/>
    <property type="match status" value="1"/>
</dbReference>
<dbReference type="SUPFAM" id="SSF81296">
    <property type="entry name" value="E set domains"/>
    <property type="match status" value="1"/>
</dbReference>
<dbReference type="SUPFAM" id="SSF51445">
    <property type="entry name" value="(Trans)glycosidases"/>
    <property type="match status" value="1"/>
</dbReference>
<evidence type="ECO:0000256" key="2">
    <source>
        <dbReference type="ARBA" id="ARBA00022801"/>
    </source>
</evidence>
<evidence type="ECO:0000256" key="3">
    <source>
        <dbReference type="ARBA" id="ARBA00023295"/>
    </source>
</evidence>
<evidence type="ECO:0000313" key="5">
    <source>
        <dbReference type="EMBL" id="MCM1988152.1"/>
    </source>
</evidence>
<dbReference type="SMART" id="SM00642">
    <property type="entry name" value="Aamy"/>
    <property type="match status" value="1"/>
</dbReference>
<keyword evidence="3" id="KW-0326">Glycosidase</keyword>
<name>A0A9J6NYD6_9CLOT</name>
<proteinExistence type="inferred from homology"/>
<dbReference type="CDD" id="cd02857">
    <property type="entry name" value="E_set_CDase_PDE_N"/>
    <property type="match status" value="1"/>
</dbReference>